<evidence type="ECO:0000256" key="18">
    <source>
        <dbReference type="ARBA" id="ARBA00038851"/>
    </source>
</evidence>
<comment type="pathway">
    <text evidence="2">Steroid biosynthesis; cholesterol biosynthesis.</text>
</comment>
<keyword evidence="13" id="KW-0756">Sterol biosynthesis</keyword>
<comment type="similarity">
    <text evidence="3">Belongs to the ERG4/ERG24 family.</text>
</comment>
<keyword evidence="11 23" id="KW-1133">Transmembrane helix</keyword>
<evidence type="ECO:0000256" key="5">
    <source>
        <dbReference type="ARBA" id="ARBA00022548"/>
    </source>
</evidence>
<evidence type="ECO:0000313" key="24">
    <source>
        <dbReference type="EMBL" id="PVZ98025.1"/>
    </source>
</evidence>
<dbReference type="Pfam" id="PF01222">
    <property type="entry name" value="ERG4_ERG24"/>
    <property type="match status" value="1"/>
</dbReference>
<keyword evidence="17" id="KW-0753">Steroid metabolism</keyword>
<evidence type="ECO:0000256" key="19">
    <source>
        <dbReference type="ARBA" id="ARBA00039984"/>
    </source>
</evidence>
<proteinExistence type="inferred from homology"/>
<accession>A0A2U1IYY6</accession>
<evidence type="ECO:0000313" key="25">
    <source>
        <dbReference type="Proteomes" id="UP000245591"/>
    </source>
</evidence>
<dbReference type="EMBL" id="MBFU01000593">
    <property type="protein sequence ID" value="PVZ98025.1"/>
    <property type="molecule type" value="Genomic_DNA"/>
</dbReference>
<feature type="transmembrane region" description="Helical" evidence="23">
    <location>
        <begin position="137"/>
        <end position="160"/>
    </location>
</feature>
<dbReference type="PANTHER" id="PTHR21257:SF38">
    <property type="entry name" value="7-DEHYDROCHOLESTEROL REDUCTASE"/>
    <property type="match status" value="1"/>
</dbReference>
<evidence type="ECO:0000256" key="3">
    <source>
        <dbReference type="ARBA" id="ARBA00005402"/>
    </source>
</evidence>
<dbReference type="InterPro" id="IPR001171">
    <property type="entry name" value="ERG24_DHCR-like"/>
</dbReference>
<evidence type="ECO:0000256" key="23">
    <source>
        <dbReference type="SAM" id="Phobius"/>
    </source>
</evidence>
<comment type="caution">
    <text evidence="24">The sequence shown here is derived from an EMBL/GenBank/DDBJ whole genome shotgun (WGS) entry which is preliminary data.</text>
</comment>
<dbReference type="GO" id="GO:0005789">
    <property type="term" value="C:endoplasmic reticulum membrane"/>
    <property type="evidence" value="ECO:0007669"/>
    <property type="project" value="UniProtKB-SubCell"/>
</dbReference>
<comment type="subcellular location">
    <subcellularLocation>
        <location evidence="1">Endoplasmic reticulum membrane</location>
        <topology evidence="1">Multi-pass membrane protein</topology>
    </subcellularLocation>
</comment>
<keyword evidence="6 23" id="KW-0812">Transmembrane</keyword>
<gene>
    <name evidence="24" type="ORF">BB558_005978</name>
</gene>
<evidence type="ECO:0000256" key="20">
    <source>
        <dbReference type="ARBA" id="ARBA00042688"/>
    </source>
</evidence>
<evidence type="ECO:0000256" key="2">
    <source>
        <dbReference type="ARBA" id="ARBA00004770"/>
    </source>
</evidence>
<feature type="transmembrane region" description="Helical" evidence="23">
    <location>
        <begin position="166"/>
        <end position="186"/>
    </location>
</feature>
<dbReference type="PROSITE" id="PS01017">
    <property type="entry name" value="STEROL_REDUCT_1"/>
    <property type="match status" value="1"/>
</dbReference>
<evidence type="ECO:0000256" key="11">
    <source>
        <dbReference type="ARBA" id="ARBA00022989"/>
    </source>
</evidence>
<evidence type="ECO:0000256" key="21">
    <source>
        <dbReference type="ARBA" id="ARBA00047795"/>
    </source>
</evidence>
<keyword evidence="9" id="KW-0521">NADP</keyword>
<protein>
    <recommendedName>
        <fullName evidence="19">7-dehydrocholesterol reductase</fullName>
        <ecNumber evidence="18">1.3.1.21</ecNumber>
    </recommendedName>
    <alternativeName>
        <fullName evidence="20">Sterol Delta(7)-reductase</fullName>
    </alternativeName>
</protein>
<feature type="transmembrane region" description="Helical" evidence="23">
    <location>
        <begin position="30"/>
        <end position="50"/>
    </location>
</feature>
<dbReference type="GO" id="GO:0047598">
    <property type="term" value="F:7-dehydrocholesterol reductase activity"/>
    <property type="evidence" value="ECO:0007669"/>
    <property type="project" value="UniProtKB-EC"/>
</dbReference>
<dbReference type="PANTHER" id="PTHR21257">
    <property type="entry name" value="DELTA(14)-STEROL REDUCTASE"/>
    <property type="match status" value="1"/>
</dbReference>
<evidence type="ECO:0000256" key="7">
    <source>
        <dbReference type="ARBA" id="ARBA00022778"/>
    </source>
</evidence>
<dbReference type="GO" id="GO:0016132">
    <property type="term" value="P:brassinosteroid biosynthetic process"/>
    <property type="evidence" value="ECO:0007669"/>
    <property type="project" value="TreeGrafter"/>
</dbReference>
<feature type="transmembrane region" description="Helical" evidence="23">
    <location>
        <begin position="252"/>
        <end position="271"/>
    </location>
</feature>
<evidence type="ECO:0000256" key="16">
    <source>
        <dbReference type="ARBA" id="ARBA00023166"/>
    </source>
</evidence>
<evidence type="ECO:0000256" key="22">
    <source>
        <dbReference type="ARBA" id="ARBA00047826"/>
    </source>
</evidence>
<evidence type="ECO:0000256" key="12">
    <source>
        <dbReference type="ARBA" id="ARBA00023002"/>
    </source>
</evidence>
<dbReference type="EC" id="1.3.1.21" evidence="18"/>
<evidence type="ECO:0000256" key="10">
    <source>
        <dbReference type="ARBA" id="ARBA00022955"/>
    </source>
</evidence>
<feature type="transmembrane region" description="Helical" evidence="23">
    <location>
        <begin position="417"/>
        <end position="435"/>
    </location>
</feature>
<evidence type="ECO:0000256" key="9">
    <source>
        <dbReference type="ARBA" id="ARBA00022857"/>
    </source>
</evidence>
<comment type="catalytic activity">
    <reaction evidence="21">
        <text>cholesterol + NADP(+) = 7-dehydrocholesterol + NADPH + H(+)</text>
        <dbReference type="Rhea" id="RHEA:23984"/>
        <dbReference type="ChEBI" id="CHEBI:15378"/>
        <dbReference type="ChEBI" id="CHEBI:16113"/>
        <dbReference type="ChEBI" id="CHEBI:17759"/>
        <dbReference type="ChEBI" id="CHEBI:57783"/>
        <dbReference type="ChEBI" id="CHEBI:58349"/>
        <dbReference type="EC" id="1.3.1.21"/>
    </reaction>
    <physiologicalReaction direction="right-to-left" evidence="21">
        <dbReference type="Rhea" id="RHEA:23986"/>
    </physiologicalReaction>
</comment>
<organism evidence="24 25">
    <name type="scientific">Smittium angustum</name>
    <dbReference type="NCBI Taxonomy" id="133377"/>
    <lineage>
        <taxon>Eukaryota</taxon>
        <taxon>Fungi</taxon>
        <taxon>Fungi incertae sedis</taxon>
        <taxon>Zoopagomycota</taxon>
        <taxon>Kickxellomycotina</taxon>
        <taxon>Harpellomycetes</taxon>
        <taxon>Harpellales</taxon>
        <taxon>Legeriomycetaceae</taxon>
        <taxon>Smittium</taxon>
    </lineage>
</organism>
<keyword evidence="5" id="KW-0153">Cholesterol metabolism</keyword>
<comment type="catalytic activity">
    <reaction evidence="22">
        <text>7-dehydrodesmosterol + NADPH + H(+) = desmosterol + NADP(+)</text>
        <dbReference type="Rhea" id="RHEA:46740"/>
        <dbReference type="ChEBI" id="CHEBI:15378"/>
        <dbReference type="ChEBI" id="CHEBI:17737"/>
        <dbReference type="ChEBI" id="CHEBI:27910"/>
        <dbReference type="ChEBI" id="CHEBI:57783"/>
        <dbReference type="ChEBI" id="CHEBI:58349"/>
    </reaction>
    <physiologicalReaction direction="left-to-right" evidence="22">
        <dbReference type="Rhea" id="RHEA:46741"/>
    </physiologicalReaction>
</comment>
<evidence type="ECO:0000256" key="13">
    <source>
        <dbReference type="ARBA" id="ARBA00023011"/>
    </source>
</evidence>
<keyword evidence="7" id="KW-0152">Cholesterol biosynthesis</keyword>
<keyword evidence="12" id="KW-0560">Oxidoreductase</keyword>
<dbReference type="Gene3D" id="1.20.120.1630">
    <property type="match status" value="1"/>
</dbReference>
<keyword evidence="25" id="KW-1185">Reference proteome</keyword>
<keyword evidence="14" id="KW-0443">Lipid metabolism</keyword>
<dbReference type="Proteomes" id="UP000245591">
    <property type="component" value="Unassembled WGS sequence"/>
</dbReference>
<keyword evidence="8" id="KW-0256">Endoplasmic reticulum</keyword>
<keyword evidence="15 23" id="KW-0472">Membrane</keyword>
<evidence type="ECO:0000256" key="17">
    <source>
        <dbReference type="ARBA" id="ARBA00023221"/>
    </source>
</evidence>
<dbReference type="InterPro" id="IPR018083">
    <property type="entry name" value="Sterol_reductase_CS"/>
</dbReference>
<keyword evidence="4" id="KW-0444">Lipid biosynthesis</keyword>
<evidence type="ECO:0000256" key="4">
    <source>
        <dbReference type="ARBA" id="ARBA00022516"/>
    </source>
</evidence>
<dbReference type="PROSITE" id="PS01018">
    <property type="entry name" value="STEROL_REDUCT_2"/>
    <property type="match status" value="1"/>
</dbReference>
<keyword evidence="10" id="KW-0752">Steroid biosynthesis</keyword>
<evidence type="ECO:0000256" key="14">
    <source>
        <dbReference type="ARBA" id="ARBA00023098"/>
    </source>
</evidence>
<reference evidence="24 25" key="1">
    <citation type="journal article" date="2018" name="MBio">
        <title>Comparative Genomics Reveals the Core Gene Toolbox for the Fungus-Insect Symbiosis.</title>
        <authorList>
            <person name="Wang Y."/>
            <person name="Stata M."/>
            <person name="Wang W."/>
            <person name="Stajich J.E."/>
            <person name="White M.M."/>
            <person name="Moncalvo J.M."/>
        </authorList>
    </citation>
    <scope>NUCLEOTIDE SEQUENCE [LARGE SCALE GENOMIC DNA]</scope>
    <source>
        <strain evidence="24 25">AUS-126-30</strain>
    </source>
</reference>
<feature type="transmembrane region" description="Helical" evidence="23">
    <location>
        <begin position="99"/>
        <end position="116"/>
    </location>
</feature>
<sequence length="465" mass="53754">MSIKKRSPKIPLIKKTVDSKPFTTWGRAHYVSLITELITISLLFLSPVWVGFLWMSCTHYQCSVVQPVVDLYGASSSINTFIAFITEKLPPVTSTANKIYFGWVAFQVIMYLYWPSKIGTGQQTPAGHVLKYRVNGLRVWIVTHILFIAGSLITGAYSMSIIQQNWGSLMISANILGMLLTAFAYIKGNYFPTHPDDCKHSGSKLYDIFMGVELNPRIGEWFDFKLFFNGRPGIVAWTLINFSFAVAQYEQLGYVTNSMILLNILHATYVLDFFYFEDWYLRTIDIAHDHFGFYLGWGDCVWLPYTYTLQSHYIYRNPVSLSWPMFVVILSIGSVGYYIFRNANNQKDLVRKHDGNVSIWGKPARFIRTKYVTSDGEIHNSILLTSGFWGISRHFNYVGDLLMCFSFGASCGLQFDVIPYYYLVYMTILLVHRIYRDQARCRAKYGVYWDEYCNQVPYKLIPYIF</sequence>
<dbReference type="GO" id="GO:0006695">
    <property type="term" value="P:cholesterol biosynthetic process"/>
    <property type="evidence" value="ECO:0007669"/>
    <property type="project" value="UniProtKB-KW"/>
</dbReference>
<evidence type="ECO:0000256" key="8">
    <source>
        <dbReference type="ARBA" id="ARBA00022824"/>
    </source>
</evidence>
<name>A0A2U1IYY6_SMIAN</name>
<dbReference type="FunFam" id="1.20.120.1630:FF:000004">
    <property type="entry name" value="7-dehydrocholesterol reductase"/>
    <property type="match status" value="1"/>
</dbReference>
<feature type="transmembrane region" description="Helical" evidence="23">
    <location>
        <begin position="321"/>
        <end position="340"/>
    </location>
</feature>
<dbReference type="AlphaFoldDB" id="A0A2U1IYY6"/>
<evidence type="ECO:0000256" key="6">
    <source>
        <dbReference type="ARBA" id="ARBA00022692"/>
    </source>
</evidence>
<evidence type="ECO:0000256" key="15">
    <source>
        <dbReference type="ARBA" id="ARBA00023136"/>
    </source>
</evidence>
<evidence type="ECO:0000256" key="1">
    <source>
        <dbReference type="ARBA" id="ARBA00004477"/>
    </source>
</evidence>
<keyword evidence="16" id="KW-1207">Sterol metabolism</keyword>